<gene>
    <name evidence="17" type="primary">fnbp1l_4</name>
    <name evidence="17" type="ORF">FJT64_005216</name>
</gene>
<keyword evidence="6" id="KW-0963">Cytoplasm</keyword>
<dbReference type="SUPFAM" id="SSF103657">
    <property type="entry name" value="BAR/IMD domain-like"/>
    <property type="match status" value="1"/>
</dbReference>
<feature type="region of interest" description="Disordered" evidence="13">
    <location>
        <begin position="552"/>
        <end position="605"/>
    </location>
</feature>
<dbReference type="GO" id="GO:0006897">
    <property type="term" value="P:endocytosis"/>
    <property type="evidence" value="ECO:0007669"/>
    <property type="project" value="UniProtKB-KW"/>
</dbReference>
<evidence type="ECO:0000256" key="12">
    <source>
        <dbReference type="SAM" id="Coils"/>
    </source>
</evidence>
<dbReference type="InterPro" id="IPR001452">
    <property type="entry name" value="SH3_domain"/>
</dbReference>
<dbReference type="PROSITE" id="PS51741">
    <property type="entry name" value="F_BAR"/>
    <property type="match status" value="1"/>
</dbReference>
<dbReference type="Gene3D" id="1.20.1270.60">
    <property type="entry name" value="Arfaptin homology (AH) domain/BAR domain"/>
    <property type="match status" value="1"/>
</dbReference>
<feature type="compositionally biased region" description="Polar residues" evidence="13">
    <location>
        <begin position="553"/>
        <end position="573"/>
    </location>
</feature>
<evidence type="ECO:0000259" key="16">
    <source>
        <dbReference type="PROSITE" id="PS51860"/>
    </source>
</evidence>
<name>A0A6A4VWQ6_AMPAM</name>
<keyword evidence="5" id="KW-1003">Cell membrane</keyword>
<dbReference type="InterPro" id="IPR036028">
    <property type="entry name" value="SH3-like_dom_sf"/>
</dbReference>
<dbReference type="SMART" id="SM00055">
    <property type="entry name" value="FCH"/>
    <property type="match status" value="1"/>
</dbReference>
<accession>A0A6A4VWQ6</accession>
<reference evidence="17 18" key="1">
    <citation type="submission" date="2019-07" db="EMBL/GenBank/DDBJ databases">
        <title>Draft genome assembly of a fouling barnacle, Amphibalanus amphitrite (Darwin, 1854): The first reference genome for Thecostraca.</title>
        <authorList>
            <person name="Kim W."/>
        </authorList>
    </citation>
    <scope>NUCLEOTIDE SEQUENCE [LARGE SCALE GENOMIC DNA]</scope>
    <source>
        <strain evidence="17">SNU_AA5</strain>
        <tissue evidence="17">Soma without cirri and trophi</tissue>
    </source>
</reference>
<dbReference type="FunFam" id="1.20.1270.60:FF:000002">
    <property type="entry name" value="Formin-binding protein 1-like isoform 1"/>
    <property type="match status" value="1"/>
</dbReference>
<keyword evidence="4 10" id="KW-0728">SH3 domain</keyword>
<feature type="region of interest" description="Disordered" evidence="13">
    <location>
        <begin position="508"/>
        <end position="535"/>
    </location>
</feature>
<dbReference type="FunFam" id="2.30.30.40:FF:000203">
    <property type="entry name" value="Cdc42-interacting protein 4, isoform F"/>
    <property type="match status" value="1"/>
</dbReference>
<dbReference type="InterPro" id="IPR027267">
    <property type="entry name" value="AH/BAR_dom_sf"/>
</dbReference>
<evidence type="ECO:0000256" key="6">
    <source>
        <dbReference type="ARBA" id="ARBA00022490"/>
    </source>
</evidence>
<dbReference type="GO" id="GO:0005737">
    <property type="term" value="C:cytoplasm"/>
    <property type="evidence" value="ECO:0007669"/>
    <property type="project" value="UniProtKB-SubCell"/>
</dbReference>
<dbReference type="AlphaFoldDB" id="A0A6A4VWQ6"/>
<dbReference type="SMART" id="SM00326">
    <property type="entry name" value="SH3"/>
    <property type="match status" value="1"/>
</dbReference>
<dbReference type="CDD" id="cd11619">
    <property type="entry name" value="HR1_CIP4-like"/>
    <property type="match status" value="1"/>
</dbReference>
<feature type="region of interest" description="Disordered" evidence="13">
    <location>
        <begin position="303"/>
        <end position="329"/>
    </location>
</feature>
<proteinExistence type="inferred from homology"/>
<dbReference type="EMBL" id="VIIS01001499">
    <property type="protein sequence ID" value="KAF0297329.1"/>
    <property type="molecule type" value="Genomic_DNA"/>
</dbReference>
<dbReference type="Pfam" id="PF00018">
    <property type="entry name" value="SH3_1"/>
    <property type="match status" value="1"/>
</dbReference>
<dbReference type="PROSITE" id="PS51860">
    <property type="entry name" value="REM_1"/>
    <property type="match status" value="1"/>
</dbReference>
<dbReference type="Gene3D" id="6.10.140.470">
    <property type="match status" value="1"/>
</dbReference>
<comment type="subcellular location">
    <subcellularLocation>
        <location evidence="1">Cell membrane</location>
    </subcellularLocation>
    <subcellularLocation>
        <location evidence="2">Cytoplasm</location>
    </subcellularLocation>
</comment>
<dbReference type="CDD" id="cd07653">
    <property type="entry name" value="F-BAR_CIP4-like"/>
    <property type="match status" value="1"/>
</dbReference>
<feature type="domain" description="REM-1" evidence="16">
    <location>
        <begin position="383"/>
        <end position="461"/>
    </location>
</feature>
<evidence type="ECO:0000259" key="14">
    <source>
        <dbReference type="PROSITE" id="PS50002"/>
    </source>
</evidence>
<dbReference type="PANTHER" id="PTHR15735">
    <property type="entry name" value="FCH AND DOUBLE SH3 DOMAINS PROTEIN"/>
    <property type="match status" value="1"/>
</dbReference>
<evidence type="ECO:0000313" key="18">
    <source>
        <dbReference type="Proteomes" id="UP000440578"/>
    </source>
</evidence>
<evidence type="ECO:0000256" key="7">
    <source>
        <dbReference type="ARBA" id="ARBA00022583"/>
    </source>
</evidence>
<evidence type="ECO:0000313" key="17">
    <source>
        <dbReference type="EMBL" id="KAF0297329.1"/>
    </source>
</evidence>
<organism evidence="17 18">
    <name type="scientific">Amphibalanus amphitrite</name>
    <name type="common">Striped barnacle</name>
    <name type="synonym">Balanus amphitrite</name>
    <dbReference type="NCBI Taxonomy" id="1232801"/>
    <lineage>
        <taxon>Eukaryota</taxon>
        <taxon>Metazoa</taxon>
        <taxon>Ecdysozoa</taxon>
        <taxon>Arthropoda</taxon>
        <taxon>Crustacea</taxon>
        <taxon>Multicrustacea</taxon>
        <taxon>Cirripedia</taxon>
        <taxon>Thoracica</taxon>
        <taxon>Thoracicalcarea</taxon>
        <taxon>Balanomorpha</taxon>
        <taxon>Balanoidea</taxon>
        <taxon>Balanidae</taxon>
        <taxon>Amphibalaninae</taxon>
        <taxon>Amphibalanus</taxon>
    </lineage>
</organism>
<protein>
    <submittedName>
        <fullName evidence="17">Formin-binding protein 1-like</fullName>
    </submittedName>
</protein>
<evidence type="ECO:0000256" key="1">
    <source>
        <dbReference type="ARBA" id="ARBA00004236"/>
    </source>
</evidence>
<feature type="coiled-coil region" evidence="12">
    <location>
        <begin position="130"/>
        <end position="208"/>
    </location>
</feature>
<evidence type="ECO:0000256" key="5">
    <source>
        <dbReference type="ARBA" id="ARBA00022475"/>
    </source>
</evidence>
<dbReference type="PROSITE" id="PS50002">
    <property type="entry name" value="SH3"/>
    <property type="match status" value="1"/>
</dbReference>
<keyword evidence="9" id="KW-0472">Membrane</keyword>
<dbReference type="InterPro" id="IPR001060">
    <property type="entry name" value="FCH_dom"/>
</dbReference>
<dbReference type="GO" id="GO:0007165">
    <property type="term" value="P:signal transduction"/>
    <property type="evidence" value="ECO:0007669"/>
    <property type="project" value="InterPro"/>
</dbReference>
<dbReference type="Pfam" id="PF00611">
    <property type="entry name" value="FCH"/>
    <property type="match status" value="1"/>
</dbReference>
<dbReference type="SUPFAM" id="SSF50044">
    <property type="entry name" value="SH3-domain"/>
    <property type="match status" value="1"/>
</dbReference>
<keyword evidence="8 11" id="KW-0175">Coiled coil</keyword>
<dbReference type="InterPro" id="IPR057870">
    <property type="entry name" value="HR1_TOCA"/>
</dbReference>
<dbReference type="GO" id="GO:0005886">
    <property type="term" value="C:plasma membrane"/>
    <property type="evidence" value="ECO:0007669"/>
    <property type="project" value="UniProtKB-SubCell"/>
</dbReference>
<feature type="compositionally biased region" description="Basic and acidic residues" evidence="13">
    <location>
        <begin position="1"/>
        <end position="18"/>
    </location>
</feature>
<feature type="region of interest" description="Disordered" evidence="13">
    <location>
        <begin position="1"/>
        <end position="24"/>
    </location>
</feature>
<feature type="domain" description="SH3" evidence="14">
    <location>
        <begin position="641"/>
        <end position="703"/>
    </location>
</feature>
<evidence type="ECO:0000256" key="4">
    <source>
        <dbReference type="ARBA" id="ARBA00022443"/>
    </source>
</evidence>
<dbReference type="Pfam" id="PF25610">
    <property type="entry name" value="HR1_TOCA"/>
    <property type="match status" value="1"/>
</dbReference>
<evidence type="ECO:0000256" key="3">
    <source>
        <dbReference type="ARBA" id="ARBA00009426"/>
    </source>
</evidence>
<sequence>MTVLERDSHCKGHQEIQSRRNHHSNQNMAWGTELWDQFDNIALHTQKGLDFLDKYGRLIRDRSDVENRYAADLRSLVKKYQLKKKDDDMQFTSHSAYRAMLAEVGDLAGQHEVVAEQLAASVVSDVTATARTLKDERKRLLHEATRLQNQLNNQRQQLEKAKKNYEKSAREAEKALENYHKADADLNLSRAEVEKQKMNSSLRDQQCEDNKNEYANQLQKTNDLQHEHYTRLLPAIYDELQALDERRARCQQDHLRRAVDIERHVFPIIHTCLDGMVRAADTIDAEKDSQLVIERYKSGFEPPDSIPFEDLSSARNGEAPPAGSATMVHSSPAIADSPRGLTIKGTLSAAKFKKRGGIFGIFSGSKNSSPNASFESFMKEDLDSLPPNQRRKRIRQKLDDLTSKINQETATRDGLMKMKGVYESNPALGDPMTIESQLRENTQRLEKLRLELHKYQRYVLRGVRHTVGQDTPTHDIGRISGHSCTLCMVDMRHTALIGYVLQDTNGQRCSLSEPEGNLSRSTSDSSVNQLGGAPAPAAPAAAAAAAGAGHSATLPSHISSNSPESGLGSTSHASLPGSDSDVDDNRAANGAPPVTDGGDDSELAFVDDPLPVIASASALYPFDGPEDGLSVGGYVARRPLPPIADAFALFAFKASSEGSIPMQEGERLLVIELDQGDGWTRVRRHDSLEEGFVPTAYLQVHSER</sequence>
<evidence type="ECO:0000256" key="11">
    <source>
        <dbReference type="PROSITE-ProRule" id="PRU01077"/>
    </source>
</evidence>
<dbReference type="Gene3D" id="2.30.30.40">
    <property type="entry name" value="SH3 Domains"/>
    <property type="match status" value="1"/>
</dbReference>
<feature type="compositionally biased region" description="Polar residues" evidence="13">
    <location>
        <begin position="518"/>
        <end position="529"/>
    </location>
</feature>
<evidence type="ECO:0000259" key="15">
    <source>
        <dbReference type="PROSITE" id="PS51741"/>
    </source>
</evidence>
<dbReference type="Proteomes" id="UP000440578">
    <property type="component" value="Unassembled WGS sequence"/>
</dbReference>
<dbReference type="InterPro" id="IPR031160">
    <property type="entry name" value="F_BAR_dom"/>
</dbReference>
<feature type="domain" description="F-BAR" evidence="15">
    <location>
        <begin position="28"/>
        <end position="288"/>
    </location>
</feature>
<evidence type="ECO:0000256" key="8">
    <source>
        <dbReference type="ARBA" id="ARBA00023054"/>
    </source>
</evidence>
<evidence type="ECO:0000256" key="13">
    <source>
        <dbReference type="SAM" id="MobiDB-lite"/>
    </source>
</evidence>
<keyword evidence="7" id="KW-0254">Endocytosis</keyword>
<dbReference type="PANTHER" id="PTHR15735:SF12">
    <property type="entry name" value="CDC42-INTERACTING PROTEIN 4, ISOFORM B"/>
    <property type="match status" value="1"/>
</dbReference>
<evidence type="ECO:0000256" key="10">
    <source>
        <dbReference type="PROSITE-ProRule" id="PRU00192"/>
    </source>
</evidence>
<dbReference type="OrthoDB" id="8783038at2759"/>
<comment type="similarity">
    <text evidence="3">Belongs to the FNBP1 family.</text>
</comment>
<dbReference type="CDD" id="cd11911">
    <property type="entry name" value="SH3_CIP4-like"/>
    <property type="match status" value="1"/>
</dbReference>
<comment type="caution">
    <text evidence="17">The sequence shown here is derived from an EMBL/GenBank/DDBJ whole genome shotgun (WGS) entry which is preliminary data.</text>
</comment>
<dbReference type="InterPro" id="IPR011072">
    <property type="entry name" value="HR1_rho-bd"/>
</dbReference>
<evidence type="ECO:0000256" key="2">
    <source>
        <dbReference type="ARBA" id="ARBA00004496"/>
    </source>
</evidence>
<keyword evidence="18" id="KW-1185">Reference proteome</keyword>
<evidence type="ECO:0000256" key="9">
    <source>
        <dbReference type="ARBA" id="ARBA00023136"/>
    </source>
</evidence>